<accession>A0A9D1P825</accession>
<dbReference type="CDD" id="cd03886">
    <property type="entry name" value="M20_Acy1"/>
    <property type="match status" value="1"/>
</dbReference>
<gene>
    <name evidence="3" type="ORF">IAA64_05410</name>
</gene>
<name>A0A9D1P825_9FIRM</name>
<sequence>MDFRDAPVDQAELVRIRRQLHMYPETKWDLPRTTALVREELERSGIFYEADKYGPNTIVATINPQIAAFTIALRADMDALPIQERNEDKPYRSRIPGAMHACGHDAHTAMLLGAAKALHAVRDRLRCRVKLLFQPCEEGRPSGARVMCEHGVMEGVDCVLMCHVNCGDPVHVVSCCSGVTNATSVAFKISLDGRAVHVASPHCGVDALAAGVKLYNGIQLLVSREVDPFDVCVMSVCTMHAGNTVATNAEHCELEGSIRCLKDDTMRWAMERLARLARLTAEECGVRWAIDWSGEPLPSAHNDPALYAAFRASAEKVVGPERFCRLLPSPGAEDFAYYEQRKPGLLFGLGMRNPAKGACHPAHTCDWDIDEDALSTGVQVFVQFVMDAMDGVPGLSGTA</sequence>
<feature type="binding site" evidence="1">
    <location>
        <position position="138"/>
    </location>
    <ligand>
        <name>Mn(2+)</name>
        <dbReference type="ChEBI" id="CHEBI:29035"/>
        <label>2</label>
    </ligand>
</feature>
<keyword evidence="1" id="KW-0464">Manganese</keyword>
<dbReference type="Gene3D" id="3.30.70.360">
    <property type="match status" value="1"/>
</dbReference>
<dbReference type="SUPFAM" id="SSF53187">
    <property type="entry name" value="Zn-dependent exopeptidases"/>
    <property type="match status" value="1"/>
</dbReference>
<dbReference type="SUPFAM" id="SSF55031">
    <property type="entry name" value="Bacterial exopeptidase dimerisation domain"/>
    <property type="match status" value="1"/>
</dbReference>
<dbReference type="Gene3D" id="3.40.630.10">
    <property type="entry name" value="Zn peptidases"/>
    <property type="match status" value="1"/>
</dbReference>
<dbReference type="InterPro" id="IPR002933">
    <property type="entry name" value="Peptidase_M20"/>
</dbReference>
<feature type="domain" description="Peptidase M20 dimerisation" evidence="2">
    <location>
        <begin position="184"/>
        <end position="278"/>
    </location>
</feature>
<organism evidence="3 4">
    <name type="scientific">Candidatus Ornithocaccomicrobium faecavium</name>
    <dbReference type="NCBI Taxonomy" id="2840890"/>
    <lineage>
        <taxon>Bacteria</taxon>
        <taxon>Bacillati</taxon>
        <taxon>Bacillota</taxon>
        <taxon>Clostridia</taxon>
        <taxon>Candidatus Ornithocaccomicrobium</taxon>
    </lineage>
</organism>
<dbReference type="Proteomes" id="UP000886884">
    <property type="component" value="Unassembled WGS sequence"/>
</dbReference>
<dbReference type="Pfam" id="PF01546">
    <property type="entry name" value="Peptidase_M20"/>
    <property type="match status" value="1"/>
</dbReference>
<comment type="cofactor">
    <cofactor evidence="1">
        <name>Mn(2+)</name>
        <dbReference type="ChEBI" id="CHEBI:29035"/>
    </cofactor>
    <text evidence="1">The Mn(2+) ion enhances activity.</text>
</comment>
<reference evidence="3" key="1">
    <citation type="submission" date="2020-10" db="EMBL/GenBank/DDBJ databases">
        <authorList>
            <person name="Gilroy R."/>
        </authorList>
    </citation>
    <scope>NUCLEOTIDE SEQUENCE</scope>
    <source>
        <strain evidence="3">CHK183-6373</strain>
    </source>
</reference>
<protein>
    <submittedName>
        <fullName evidence="3">Amidohydrolase</fullName>
    </submittedName>
</protein>
<feature type="binding site" evidence="1">
    <location>
        <position position="102"/>
    </location>
    <ligand>
        <name>Mn(2+)</name>
        <dbReference type="ChEBI" id="CHEBI:29035"/>
        <label>2</label>
    </ligand>
</feature>
<dbReference type="Pfam" id="PF07687">
    <property type="entry name" value="M20_dimer"/>
    <property type="match status" value="1"/>
</dbReference>
<dbReference type="GO" id="GO:0046872">
    <property type="term" value="F:metal ion binding"/>
    <property type="evidence" value="ECO:0007669"/>
    <property type="project" value="UniProtKB-KW"/>
</dbReference>
<dbReference type="PANTHER" id="PTHR11014:SF63">
    <property type="entry name" value="METALLOPEPTIDASE, PUTATIVE (AFU_ORTHOLOGUE AFUA_6G09600)-RELATED"/>
    <property type="match status" value="1"/>
</dbReference>
<evidence type="ECO:0000313" key="4">
    <source>
        <dbReference type="Proteomes" id="UP000886884"/>
    </source>
</evidence>
<evidence type="ECO:0000259" key="2">
    <source>
        <dbReference type="Pfam" id="PF07687"/>
    </source>
</evidence>
<dbReference type="AlphaFoldDB" id="A0A9D1P825"/>
<dbReference type="PANTHER" id="PTHR11014">
    <property type="entry name" value="PEPTIDASE M20 FAMILY MEMBER"/>
    <property type="match status" value="1"/>
</dbReference>
<proteinExistence type="predicted"/>
<dbReference type="GO" id="GO:0016787">
    <property type="term" value="F:hydrolase activity"/>
    <property type="evidence" value="ECO:0007669"/>
    <property type="project" value="InterPro"/>
</dbReference>
<dbReference type="NCBIfam" id="TIGR01891">
    <property type="entry name" value="amidohydrolases"/>
    <property type="match status" value="1"/>
</dbReference>
<feature type="binding site" evidence="1">
    <location>
        <position position="163"/>
    </location>
    <ligand>
        <name>Mn(2+)</name>
        <dbReference type="ChEBI" id="CHEBI:29035"/>
        <label>2</label>
    </ligand>
</feature>
<reference evidence="3" key="2">
    <citation type="journal article" date="2021" name="PeerJ">
        <title>Extensive microbial diversity within the chicken gut microbiome revealed by metagenomics and culture.</title>
        <authorList>
            <person name="Gilroy R."/>
            <person name="Ravi A."/>
            <person name="Getino M."/>
            <person name="Pursley I."/>
            <person name="Horton D.L."/>
            <person name="Alikhan N.F."/>
            <person name="Baker D."/>
            <person name="Gharbi K."/>
            <person name="Hall N."/>
            <person name="Watson M."/>
            <person name="Adriaenssens E.M."/>
            <person name="Foster-Nyarko E."/>
            <person name="Jarju S."/>
            <person name="Secka A."/>
            <person name="Antonio M."/>
            <person name="Oren A."/>
            <person name="Chaudhuri R.R."/>
            <person name="La Ragione R."/>
            <person name="Hildebrand F."/>
            <person name="Pallen M.J."/>
        </authorList>
    </citation>
    <scope>NUCLEOTIDE SEQUENCE</scope>
    <source>
        <strain evidence="3">CHK183-6373</strain>
    </source>
</reference>
<feature type="binding site" evidence="1">
    <location>
        <position position="104"/>
    </location>
    <ligand>
        <name>Mn(2+)</name>
        <dbReference type="ChEBI" id="CHEBI:29035"/>
        <label>2</label>
    </ligand>
</feature>
<dbReference type="InterPro" id="IPR036264">
    <property type="entry name" value="Bact_exopeptidase_dim_dom"/>
</dbReference>
<comment type="caution">
    <text evidence="3">The sequence shown here is derived from an EMBL/GenBank/DDBJ whole genome shotgun (WGS) entry which is preliminary data.</text>
</comment>
<keyword evidence="1" id="KW-0479">Metal-binding</keyword>
<dbReference type="EMBL" id="DVOT01000096">
    <property type="protein sequence ID" value="HIV27383.1"/>
    <property type="molecule type" value="Genomic_DNA"/>
</dbReference>
<dbReference type="InterPro" id="IPR017439">
    <property type="entry name" value="Amidohydrolase"/>
</dbReference>
<feature type="binding site" evidence="1">
    <location>
        <position position="363"/>
    </location>
    <ligand>
        <name>Mn(2+)</name>
        <dbReference type="ChEBI" id="CHEBI:29035"/>
        <label>2</label>
    </ligand>
</feature>
<dbReference type="InterPro" id="IPR011650">
    <property type="entry name" value="Peptidase_M20_dimer"/>
</dbReference>
<evidence type="ECO:0000256" key="1">
    <source>
        <dbReference type="PIRSR" id="PIRSR005962-1"/>
    </source>
</evidence>
<dbReference type="PIRSF" id="PIRSF005962">
    <property type="entry name" value="Pept_M20D_amidohydro"/>
    <property type="match status" value="1"/>
</dbReference>
<evidence type="ECO:0000313" key="3">
    <source>
        <dbReference type="EMBL" id="HIV27383.1"/>
    </source>
</evidence>